<keyword evidence="5" id="KW-1185">Reference proteome</keyword>
<dbReference type="PANTHER" id="PTHR24198">
    <property type="entry name" value="ANKYRIN REPEAT AND PROTEIN KINASE DOMAIN-CONTAINING PROTEIN"/>
    <property type="match status" value="1"/>
</dbReference>
<dbReference type="AlphaFoldDB" id="A0A1J4K353"/>
<dbReference type="InterPro" id="IPR002110">
    <property type="entry name" value="Ankyrin_rpt"/>
</dbReference>
<evidence type="ECO:0000256" key="1">
    <source>
        <dbReference type="ARBA" id="ARBA00022737"/>
    </source>
</evidence>
<dbReference type="GeneID" id="94839922"/>
<evidence type="ECO:0008006" key="6">
    <source>
        <dbReference type="Google" id="ProtNLM"/>
    </source>
</evidence>
<sequence length="643" mass="71689">MSDIFQLLTKENFDDAVSIIDKKFDVNIIHQEEEGEYFISKSILYYSIEKHANDVATKLLNVPSIDVNLGYTKTKKTASNSKVEASTSKAQPKASGIPVRGATRQTGASRIPSYASRAPTKKTTATTRTPAAKSGTKASTKTTSTKPLNAKTPLYEAVNQNNLEIVSFLLNNKNIDTSITYDGVSPLSLAINNHNEEIILKILDHPTTVITKEDFTSVVNSGNPTFLEKFITSSYLTKKMNADISKTIDYCFVECKNKDCLKVLTKYFGHSELCDLIIDGKFSKVESLIEDEETNVNSCMREPIEDGVKITSLLYLAIDAGEKGEEIAFSLIDNKNIDINKGQIILQKKIVKVQSDPVEYKDQDKKGEKGKVIKRKGTTLWQPEQTEELKIVEENKTPLFLALEKNSKYVIESLISNKNLDVNTGFHGLTPLNITMNLGMAEYMRTLLKNPSIITSPSDWTFAYRSNNAEVVDGYLTFAPNIKLEMDRFDAKKAEPLLECNDFRSICIMFRRGRFSNSVLSELMYIALTSHKIPLIEALLTQHGLDLNNVNNHGESALFLFINNDIESVDTFNQMLRYSGIDVNIGKGSTMTPLYAATLKHRTDLVEVLLKQPGIDTSIKCEGGKTAKQIATSMHFSDIAQLL</sequence>
<dbReference type="Proteomes" id="UP000179807">
    <property type="component" value="Unassembled WGS sequence"/>
</dbReference>
<dbReference type="Pfam" id="PF12796">
    <property type="entry name" value="Ank_2"/>
    <property type="match status" value="2"/>
</dbReference>
<organism evidence="4 5">
    <name type="scientific">Tritrichomonas foetus</name>
    <dbReference type="NCBI Taxonomy" id="1144522"/>
    <lineage>
        <taxon>Eukaryota</taxon>
        <taxon>Metamonada</taxon>
        <taxon>Parabasalia</taxon>
        <taxon>Tritrichomonadida</taxon>
        <taxon>Tritrichomonadidae</taxon>
        <taxon>Tritrichomonas</taxon>
    </lineage>
</organism>
<name>A0A1J4K353_9EUKA</name>
<dbReference type="InterPro" id="IPR036770">
    <property type="entry name" value="Ankyrin_rpt-contain_sf"/>
</dbReference>
<accession>A0A1J4K353</accession>
<reference evidence="4" key="1">
    <citation type="submission" date="2016-10" db="EMBL/GenBank/DDBJ databases">
        <authorList>
            <person name="Benchimol M."/>
            <person name="Almeida L.G."/>
            <person name="Vasconcelos A.T."/>
            <person name="Perreira-Neves A."/>
            <person name="Rosa I.A."/>
            <person name="Tasca T."/>
            <person name="Bogo M.R."/>
            <person name="de Souza W."/>
        </authorList>
    </citation>
    <scope>NUCLEOTIDE SEQUENCE [LARGE SCALE GENOMIC DNA]</scope>
    <source>
        <strain evidence="4">K</strain>
    </source>
</reference>
<evidence type="ECO:0000256" key="2">
    <source>
        <dbReference type="ARBA" id="ARBA00023043"/>
    </source>
</evidence>
<protein>
    <recommendedName>
        <fullName evidence="6">DUF3447 domain-containing protein</fullName>
    </recommendedName>
</protein>
<dbReference type="PANTHER" id="PTHR24198:SF165">
    <property type="entry name" value="ANKYRIN REPEAT-CONTAINING PROTEIN-RELATED"/>
    <property type="match status" value="1"/>
</dbReference>
<evidence type="ECO:0000313" key="4">
    <source>
        <dbReference type="EMBL" id="OHT05402.1"/>
    </source>
</evidence>
<dbReference type="SUPFAM" id="SSF48403">
    <property type="entry name" value="Ankyrin repeat"/>
    <property type="match status" value="1"/>
</dbReference>
<evidence type="ECO:0000256" key="3">
    <source>
        <dbReference type="SAM" id="MobiDB-lite"/>
    </source>
</evidence>
<gene>
    <name evidence="4" type="ORF">TRFO_26885</name>
</gene>
<feature type="compositionally biased region" description="Low complexity" evidence="3">
    <location>
        <begin position="115"/>
        <end position="147"/>
    </location>
</feature>
<proteinExistence type="predicted"/>
<dbReference type="Gene3D" id="1.25.40.20">
    <property type="entry name" value="Ankyrin repeat-containing domain"/>
    <property type="match status" value="3"/>
</dbReference>
<keyword evidence="2" id="KW-0040">ANK repeat</keyword>
<dbReference type="RefSeq" id="XP_068358538.1">
    <property type="nucleotide sequence ID" value="XM_068505218.1"/>
</dbReference>
<dbReference type="VEuPathDB" id="TrichDB:TRFO_26885"/>
<keyword evidence="1" id="KW-0677">Repeat</keyword>
<feature type="compositionally biased region" description="Polar residues" evidence="3">
    <location>
        <begin position="77"/>
        <end position="90"/>
    </location>
</feature>
<feature type="region of interest" description="Disordered" evidence="3">
    <location>
        <begin position="76"/>
        <end position="147"/>
    </location>
</feature>
<dbReference type="EMBL" id="MLAK01000759">
    <property type="protein sequence ID" value="OHT05402.1"/>
    <property type="molecule type" value="Genomic_DNA"/>
</dbReference>
<evidence type="ECO:0000313" key="5">
    <source>
        <dbReference type="Proteomes" id="UP000179807"/>
    </source>
</evidence>
<dbReference type="SMART" id="SM00248">
    <property type="entry name" value="ANK"/>
    <property type="match status" value="8"/>
</dbReference>
<comment type="caution">
    <text evidence="4">The sequence shown here is derived from an EMBL/GenBank/DDBJ whole genome shotgun (WGS) entry which is preliminary data.</text>
</comment>